<dbReference type="GO" id="GO:0016787">
    <property type="term" value="F:hydrolase activity"/>
    <property type="evidence" value="ECO:0007669"/>
    <property type="project" value="UniProtKB-KW"/>
</dbReference>
<evidence type="ECO:0000313" key="2">
    <source>
        <dbReference type="EMBL" id="KAK1771981.1"/>
    </source>
</evidence>
<dbReference type="PANTHER" id="PTHR17630:SF105">
    <property type="entry name" value="DIENELACTONE HYDROLASE FAMILY PROTEIN (AFU_ORTHOLOGUE AFUA_4G08790)"/>
    <property type="match status" value="1"/>
</dbReference>
<keyword evidence="3" id="KW-1185">Reference proteome</keyword>
<dbReference type="RefSeq" id="XP_060288194.1">
    <property type="nucleotide sequence ID" value="XM_060426805.1"/>
</dbReference>
<evidence type="ECO:0000259" key="1">
    <source>
        <dbReference type="Pfam" id="PF01738"/>
    </source>
</evidence>
<dbReference type="Gene3D" id="3.40.50.1820">
    <property type="entry name" value="alpha/beta hydrolase"/>
    <property type="match status" value="1"/>
</dbReference>
<protein>
    <submittedName>
        <fullName evidence="2">Alpha/Beta hydrolase protein</fullName>
    </submittedName>
</protein>
<comment type="caution">
    <text evidence="2">The sequence shown here is derived from an EMBL/GenBank/DDBJ whole genome shotgun (WGS) entry which is preliminary data.</text>
</comment>
<keyword evidence="2" id="KW-0378">Hydrolase</keyword>
<sequence length="283" mass="31157">MSCPDCYQGHAHQGTPRGKVVTLHGLETYVTEPRDGRQVKGIIVVIPDAFGWEFVNNRILADNYADKGDYRVYLPDFMNGRYAPLWMLDKMKTITSPGNYLATLYNIPWVLYAILPFMAFNRPGRSYPTVRAFFAALRQNEASALPVGAAGFCWGGKHAVLLAGDDADDSGPPGKLKPLVDAAFTGHPSLLSIPSDVERLRRPVAFALGDEDSALPLGKVEEIRKVVKALPEESRGEVVVYPGCGHGFCVRADLGREDVVRQAGEAEDQCMRWFGEKFGTYTS</sequence>
<dbReference type="Proteomes" id="UP001244011">
    <property type="component" value="Unassembled WGS sequence"/>
</dbReference>
<dbReference type="GeneID" id="85309992"/>
<evidence type="ECO:0000313" key="3">
    <source>
        <dbReference type="Proteomes" id="UP001244011"/>
    </source>
</evidence>
<accession>A0AAJ0CCU7</accession>
<dbReference type="InterPro" id="IPR002925">
    <property type="entry name" value="Dienelactn_hydro"/>
</dbReference>
<dbReference type="Pfam" id="PF01738">
    <property type="entry name" value="DLH"/>
    <property type="match status" value="1"/>
</dbReference>
<reference evidence="2" key="1">
    <citation type="submission" date="2023-06" db="EMBL/GenBank/DDBJ databases">
        <title>Genome-scale phylogeny and comparative genomics of the fungal order Sordariales.</title>
        <authorList>
            <consortium name="Lawrence Berkeley National Laboratory"/>
            <person name="Hensen N."/>
            <person name="Bonometti L."/>
            <person name="Westerberg I."/>
            <person name="Brannstrom I.O."/>
            <person name="Guillou S."/>
            <person name="Cros-Aarteil S."/>
            <person name="Calhoun S."/>
            <person name="Haridas S."/>
            <person name="Kuo A."/>
            <person name="Mondo S."/>
            <person name="Pangilinan J."/>
            <person name="Riley R."/>
            <person name="Labutti K."/>
            <person name="Andreopoulos B."/>
            <person name="Lipzen A."/>
            <person name="Chen C."/>
            <person name="Yanf M."/>
            <person name="Daum C."/>
            <person name="Ng V."/>
            <person name="Clum A."/>
            <person name="Steindorff A."/>
            <person name="Ohm R."/>
            <person name="Martin F."/>
            <person name="Silar P."/>
            <person name="Natvig D."/>
            <person name="Lalanne C."/>
            <person name="Gautier V."/>
            <person name="Ament-Velasquez S.L."/>
            <person name="Kruys A."/>
            <person name="Hutchinson M.I."/>
            <person name="Powell A.J."/>
            <person name="Barry K."/>
            <person name="Miller A.N."/>
            <person name="Grigoriev I.V."/>
            <person name="Debuchy R."/>
            <person name="Gladieux P."/>
            <person name="Thoren M.H."/>
            <person name="Johannesson H."/>
        </authorList>
    </citation>
    <scope>NUCLEOTIDE SEQUENCE</scope>
    <source>
        <strain evidence="2">8032-3</strain>
    </source>
</reference>
<dbReference type="InterPro" id="IPR029058">
    <property type="entry name" value="AB_hydrolase_fold"/>
</dbReference>
<feature type="domain" description="Dienelactone hydrolase" evidence="1">
    <location>
        <begin position="27"/>
        <end position="275"/>
    </location>
</feature>
<dbReference type="EMBL" id="MU838998">
    <property type="protein sequence ID" value="KAK1771981.1"/>
    <property type="molecule type" value="Genomic_DNA"/>
</dbReference>
<dbReference type="PANTHER" id="PTHR17630">
    <property type="entry name" value="DIENELACTONE HYDROLASE"/>
    <property type="match status" value="1"/>
</dbReference>
<proteinExistence type="predicted"/>
<dbReference type="SUPFAM" id="SSF53474">
    <property type="entry name" value="alpha/beta-Hydrolases"/>
    <property type="match status" value="1"/>
</dbReference>
<dbReference type="AlphaFoldDB" id="A0AAJ0CCU7"/>
<name>A0AAJ0CCU7_9PEZI</name>
<organism evidence="2 3">
    <name type="scientific">Phialemonium atrogriseum</name>
    <dbReference type="NCBI Taxonomy" id="1093897"/>
    <lineage>
        <taxon>Eukaryota</taxon>
        <taxon>Fungi</taxon>
        <taxon>Dikarya</taxon>
        <taxon>Ascomycota</taxon>
        <taxon>Pezizomycotina</taxon>
        <taxon>Sordariomycetes</taxon>
        <taxon>Sordariomycetidae</taxon>
        <taxon>Cephalothecales</taxon>
        <taxon>Cephalothecaceae</taxon>
        <taxon>Phialemonium</taxon>
    </lineage>
</organism>
<gene>
    <name evidence="2" type="ORF">QBC33DRAFT_525337</name>
</gene>